<proteinExistence type="inferred from homology"/>
<reference evidence="3" key="1">
    <citation type="submission" date="2020-04" db="EMBL/GenBank/DDBJ databases">
        <authorList>
            <person name="Alioto T."/>
            <person name="Alioto T."/>
            <person name="Gomez Garrido J."/>
        </authorList>
    </citation>
    <scope>NUCLEOTIDE SEQUENCE</scope>
    <source>
        <strain evidence="3">A484AB</strain>
    </source>
</reference>
<dbReference type="GO" id="GO:0031083">
    <property type="term" value="C:BLOC-1 complex"/>
    <property type="evidence" value="ECO:0007669"/>
    <property type="project" value="InterPro"/>
</dbReference>
<evidence type="ECO:0000256" key="2">
    <source>
        <dbReference type="ARBA" id="ARBA00019580"/>
    </source>
</evidence>
<evidence type="ECO:0000313" key="4">
    <source>
        <dbReference type="Proteomes" id="UP001152795"/>
    </source>
</evidence>
<dbReference type="PANTHER" id="PTHR31784:SF2">
    <property type="entry name" value="BIOGENESIS OF LYSOSOME-RELATED ORGANELLES COMPLEX 1 SUBUNIT 5"/>
    <property type="match status" value="1"/>
</dbReference>
<accession>A0A7D9M4Z8</accession>
<comment type="caution">
    <text evidence="3">The sequence shown here is derived from an EMBL/GenBank/DDBJ whole genome shotgun (WGS) entry which is preliminary data.</text>
</comment>
<dbReference type="PANTHER" id="PTHR31784">
    <property type="entry name" value="BIOGENESIS OF LYSOSOME-RELATED ORGANELLES COMPLEX 1 SUBUNIT 5"/>
    <property type="match status" value="1"/>
</dbReference>
<name>A0A7D9M4Z8_PARCT</name>
<sequence length="152" mass="18076">MSAEKLVRDIGDVYSKLFNHQGPIQREVNFYVQEFETKRKDRETSRLNQASVNCAHIETLLPDVENLSKEHVQTVLDRTENALKKANTMLENKLPEEDVEKVEERRTRMEKEWKTFEEKTNSSRELAEQCHIERMEKLKEDIERLDEEIKGK</sequence>
<comment type="similarity">
    <text evidence="1">Belongs to the BLOC1S5 family.</text>
</comment>
<keyword evidence="4" id="KW-1185">Reference proteome</keyword>
<dbReference type="Pfam" id="PF14942">
    <property type="entry name" value="Muted"/>
    <property type="match status" value="1"/>
</dbReference>
<protein>
    <recommendedName>
        <fullName evidence="2">Biogenesis of lysosome-related organelles complex 1 subunit 5</fullName>
    </recommendedName>
</protein>
<evidence type="ECO:0000313" key="3">
    <source>
        <dbReference type="EMBL" id="CAB4043533.1"/>
    </source>
</evidence>
<dbReference type="EMBL" id="CACRXK020032570">
    <property type="protein sequence ID" value="CAB4043533.1"/>
    <property type="molecule type" value="Genomic_DNA"/>
</dbReference>
<dbReference type="InterPro" id="IPR017243">
    <property type="entry name" value="Bloc1s5"/>
</dbReference>
<organism evidence="3 4">
    <name type="scientific">Paramuricea clavata</name>
    <name type="common">Red gorgonian</name>
    <name type="synonym">Violescent sea-whip</name>
    <dbReference type="NCBI Taxonomy" id="317549"/>
    <lineage>
        <taxon>Eukaryota</taxon>
        <taxon>Metazoa</taxon>
        <taxon>Cnidaria</taxon>
        <taxon>Anthozoa</taxon>
        <taxon>Octocorallia</taxon>
        <taxon>Malacalcyonacea</taxon>
        <taxon>Plexauridae</taxon>
        <taxon>Paramuricea</taxon>
    </lineage>
</organism>
<dbReference type="AlphaFoldDB" id="A0A7D9M4Z8"/>
<dbReference type="GO" id="GO:0030133">
    <property type="term" value="C:transport vesicle"/>
    <property type="evidence" value="ECO:0007669"/>
    <property type="project" value="InterPro"/>
</dbReference>
<evidence type="ECO:0000256" key="1">
    <source>
        <dbReference type="ARBA" id="ARBA00010754"/>
    </source>
</evidence>
<dbReference type="OrthoDB" id="18964at2759"/>
<dbReference type="Proteomes" id="UP001152795">
    <property type="component" value="Unassembled WGS sequence"/>
</dbReference>
<gene>
    <name evidence="3" type="ORF">PACLA_8A073392</name>
</gene>